<evidence type="ECO:0000256" key="4">
    <source>
        <dbReference type="ARBA" id="ARBA00022553"/>
    </source>
</evidence>
<keyword evidence="8" id="KW-1133">Transmembrane helix</keyword>
<dbReference type="InterPro" id="IPR004358">
    <property type="entry name" value="Sig_transdc_His_kin-like_C"/>
</dbReference>
<protein>
    <recommendedName>
        <fullName evidence="3">histidine kinase</fullName>
        <ecNumber evidence="3">2.7.13.3</ecNumber>
    </recommendedName>
</protein>
<keyword evidence="5" id="KW-0808">Transferase</keyword>
<comment type="subcellular location">
    <subcellularLocation>
        <location evidence="2">Cell membrane</location>
    </subcellularLocation>
</comment>
<keyword evidence="8" id="KW-0812">Transmembrane</keyword>
<evidence type="ECO:0000313" key="10">
    <source>
        <dbReference type="EMBL" id="KTR93430.1"/>
    </source>
</evidence>
<keyword evidence="7" id="KW-0902">Two-component regulatory system</keyword>
<dbReference type="PANTHER" id="PTHR43711:SF28">
    <property type="entry name" value="SENSOR HISTIDINE KINASE YXDK"/>
    <property type="match status" value="1"/>
</dbReference>
<dbReference type="Gene3D" id="1.10.287.130">
    <property type="match status" value="1"/>
</dbReference>
<dbReference type="Pfam" id="PF00512">
    <property type="entry name" value="HisKA"/>
    <property type="match status" value="1"/>
</dbReference>
<evidence type="ECO:0000256" key="3">
    <source>
        <dbReference type="ARBA" id="ARBA00012438"/>
    </source>
</evidence>
<proteinExistence type="predicted"/>
<feature type="transmembrane region" description="Helical" evidence="8">
    <location>
        <begin position="45"/>
        <end position="66"/>
    </location>
</feature>
<dbReference type="PATRIC" id="fig|2033.6.peg.3793"/>
<feature type="transmembrane region" description="Helical" evidence="8">
    <location>
        <begin position="151"/>
        <end position="172"/>
    </location>
</feature>
<dbReference type="EMBL" id="LDRT01000084">
    <property type="protein sequence ID" value="KTR93430.1"/>
    <property type="molecule type" value="Genomic_DNA"/>
</dbReference>
<dbReference type="RefSeq" id="WP_058624371.1">
    <property type="nucleotide sequence ID" value="NZ_LDRT01000084.1"/>
</dbReference>
<dbReference type="InterPro" id="IPR036890">
    <property type="entry name" value="HATPase_C_sf"/>
</dbReference>
<evidence type="ECO:0000259" key="9">
    <source>
        <dbReference type="PROSITE" id="PS50109"/>
    </source>
</evidence>
<evidence type="ECO:0000313" key="11">
    <source>
        <dbReference type="Proteomes" id="UP000075025"/>
    </source>
</evidence>
<dbReference type="CDD" id="cd00082">
    <property type="entry name" value="HisKA"/>
    <property type="match status" value="1"/>
</dbReference>
<evidence type="ECO:0000256" key="7">
    <source>
        <dbReference type="ARBA" id="ARBA00023012"/>
    </source>
</evidence>
<dbReference type="OrthoDB" id="9757990at2"/>
<dbReference type="InterPro" id="IPR003661">
    <property type="entry name" value="HisK_dim/P_dom"/>
</dbReference>
<dbReference type="InterPro" id="IPR005467">
    <property type="entry name" value="His_kinase_dom"/>
</dbReference>
<dbReference type="InterPro" id="IPR036097">
    <property type="entry name" value="HisK_dim/P_sf"/>
</dbReference>
<dbReference type="AlphaFoldDB" id="A0A147EVA4"/>
<comment type="caution">
    <text evidence="10">The sequence shown here is derived from an EMBL/GenBank/DDBJ whole genome shotgun (WGS) entry which is preliminary data.</text>
</comment>
<dbReference type="GO" id="GO:0000155">
    <property type="term" value="F:phosphorelay sensor kinase activity"/>
    <property type="evidence" value="ECO:0007669"/>
    <property type="project" value="InterPro"/>
</dbReference>
<dbReference type="EC" id="2.7.13.3" evidence="3"/>
<feature type="domain" description="Histidine kinase" evidence="9">
    <location>
        <begin position="329"/>
        <end position="542"/>
    </location>
</feature>
<dbReference type="SUPFAM" id="SSF47384">
    <property type="entry name" value="Homodimeric domain of signal transducing histidine kinase"/>
    <property type="match status" value="1"/>
</dbReference>
<dbReference type="PRINTS" id="PR00344">
    <property type="entry name" value="BCTRLSENSOR"/>
</dbReference>
<keyword evidence="4" id="KW-0597">Phosphoprotein</keyword>
<evidence type="ECO:0000256" key="6">
    <source>
        <dbReference type="ARBA" id="ARBA00022777"/>
    </source>
</evidence>
<evidence type="ECO:0000256" key="5">
    <source>
        <dbReference type="ARBA" id="ARBA00022679"/>
    </source>
</evidence>
<evidence type="ECO:0000256" key="2">
    <source>
        <dbReference type="ARBA" id="ARBA00004236"/>
    </source>
</evidence>
<evidence type="ECO:0000256" key="8">
    <source>
        <dbReference type="SAM" id="Phobius"/>
    </source>
</evidence>
<feature type="transmembrane region" description="Helical" evidence="8">
    <location>
        <begin position="120"/>
        <end position="139"/>
    </location>
</feature>
<dbReference type="CDD" id="cd00075">
    <property type="entry name" value="HATPase"/>
    <property type="match status" value="1"/>
</dbReference>
<evidence type="ECO:0000256" key="1">
    <source>
        <dbReference type="ARBA" id="ARBA00000085"/>
    </source>
</evidence>
<dbReference type="SMART" id="SM00388">
    <property type="entry name" value="HisKA"/>
    <property type="match status" value="1"/>
</dbReference>
<sequence length="542" mass="58295">MPLFELEASPRGRVRVFLRAQFPFLLAVVFLAGIAAVAAPVTLTAGVVVAGLVLTIVASVLSLVVPWERLPRAGMMLIAALDLLAVAFVRAEMLPIFPSVSMLAMFPVLWLAYGFPWYGIVAAVFGSGFITSFRFAYVGSWPSSPVEWANVVIMPTFIVGVAVIVFVAARHLRRNTRQLMRASRAQADALEEARDTETVAFGIVDTVSAGVIFYDAEGRLEVANAYARRLAELGGFRLDEPPMAGPAVFTADRATVVPANEQVIPRALAGEAVSDQFEWWGPEEAPVAVLASSGRVQRPDGGLRGTVIVISDTTVVAEAIELREQFLRTVSHELRTPLTSITGFLDLIDEALDPENARLRRHVDVVVRRTADLSRRVRDLFAASESEKTLRRQDVDLGDVVADAVAQTGAFTEAHGHTVDTTATGPTFARLDRAQAVVAVAELLTNAVKFGIPSAPVTVAYGVRDGRAVVDVTNSGAGLGRTEQRRAFERFYRGSLARSREIQGFGLGLTNVRAIAVAHGGSVRIDSVPDERTTVTLDLPAG</sequence>
<dbReference type="InterPro" id="IPR003594">
    <property type="entry name" value="HATPase_dom"/>
</dbReference>
<name>A0A147EVA4_MICTE</name>
<dbReference type="PANTHER" id="PTHR43711">
    <property type="entry name" value="TWO-COMPONENT HISTIDINE KINASE"/>
    <property type="match status" value="1"/>
</dbReference>
<organism evidence="10 11">
    <name type="scientific">Microbacterium testaceum</name>
    <name type="common">Aureobacterium testaceum</name>
    <name type="synonym">Brevibacterium testaceum</name>
    <dbReference type="NCBI Taxonomy" id="2033"/>
    <lineage>
        <taxon>Bacteria</taxon>
        <taxon>Bacillati</taxon>
        <taxon>Actinomycetota</taxon>
        <taxon>Actinomycetes</taxon>
        <taxon>Micrococcales</taxon>
        <taxon>Microbacteriaceae</taxon>
        <taxon>Microbacterium</taxon>
    </lineage>
</organism>
<keyword evidence="8" id="KW-0472">Membrane</keyword>
<dbReference type="PROSITE" id="PS50109">
    <property type="entry name" value="HIS_KIN"/>
    <property type="match status" value="1"/>
</dbReference>
<accession>A0A147EVA4</accession>
<dbReference type="SMART" id="SM00387">
    <property type="entry name" value="HATPase_c"/>
    <property type="match status" value="1"/>
</dbReference>
<dbReference type="GO" id="GO:0005886">
    <property type="term" value="C:plasma membrane"/>
    <property type="evidence" value="ECO:0007669"/>
    <property type="project" value="UniProtKB-SubCell"/>
</dbReference>
<dbReference type="Pfam" id="PF02518">
    <property type="entry name" value="HATPase_c"/>
    <property type="match status" value="1"/>
</dbReference>
<reference evidence="10 11" key="1">
    <citation type="journal article" date="2016" name="Front. Microbiol.">
        <title>Genomic Resource of Rice Seed Associated Bacteria.</title>
        <authorList>
            <person name="Midha S."/>
            <person name="Bansal K."/>
            <person name="Sharma S."/>
            <person name="Kumar N."/>
            <person name="Patil P.P."/>
            <person name="Chaudhry V."/>
            <person name="Patil P.B."/>
        </authorList>
    </citation>
    <scope>NUCLEOTIDE SEQUENCE [LARGE SCALE GENOMIC DNA]</scope>
    <source>
        <strain evidence="10 11">NS220</strain>
    </source>
</reference>
<dbReference type="Proteomes" id="UP000075025">
    <property type="component" value="Unassembled WGS sequence"/>
</dbReference>
<dbReference type="SUPFAM" id="SSF55874">
    <property type="entry name" value="ATPase domain of HSP90 chaperone/DNA topoisomerase II/histidine kinase"/>
    <property type="match status" value="1"/>
</dbReference>
<feature type="transmembrane region" description="Helical" evidence="8">
    <location>
        <begin position="20"/>
        <end position="39"/>
    </location>
</feature>
<keyword evidence="6 10" id="KW-0418">Kinase</keyword>
<dbReference type="Gene3D" id="3.30.565.10">
    <property type="entry name" value="Histidine kinase-like ATPase, C-terminal domain"/>
    <property type="match status" value="1"/>
</dbReference>
<dbReference type="InterPro" id="IPR050736">
    <property type="entry name" value="Sensor_HK_Regulatory"/>
</dbReference>
<comment type="catalytic activity">
    <reaction evidence="1">
        <text>ATP + protein L-histidine = ADP + protein N-phospho-L-histidine.</text>
        <dbReference type="EC" id="2.7.13.3"/>
    </reaction>
</comment>
<gene>
    <name evidence="10" type="ORF">NS220_12495</name>
</gene>
<feature type="transmembrane region" description="Helical" evidence="8">
    <location>
        <begin position="73"/>
        <end position="90"/>
    </location>
</feature>